<feature type="region of interest" description="Disordered" evidence="1">
    <location>
        <begin position="1"/>
        <end position="29"/>
    </location>
</feature>
<reference evidence="2" key="1">
    <citation type="submission" date="2014-09" db="EMBL/GenBank/DDBJ databases">
        <authorList>
            <person name="Magalhaes I.L.F."/>
            <person name="Oliveira U."/>
            <person name="Santos F.R."/>
            <person name="Vidigal T.H.D.A."/>
            <person name="Brescovit A.D."/>
            <person name="Santos A.J."/>
        </authorList>
    </citation>
    <scope>NUCLEOTIDE SEQUENCE</scope>
    <source>
        <tissue evidence="2">Shoot tissue taken approximately 20 cm above the soil surface</tissue>
    </source>
</reference>
<protein>
    <submittedName>
        <fullName evidence="2">Uncharacterized protein</fullName>
    </submittedName>
</protein>
<evidence type="ECO:0000256" key="1">
    <source>
        <dbReference type="SAM" id="MobiDB-lite"/>
    </source>
</evidence>
<organism evidence="2">
    <name type="scientific">Arundo donax</name>
    <name type="common">Giant reed</name>
    <name type="synonym">Donax arundinaceus</name>
    <dbReference type="NCBI Taxonomy" id="35708"/>
    <lineage>
        <taxon>Eukaryota</taxon>
        <taxon>Viridiplantae</taxon>
        <taxon>Streptophyta</taxon>
        <taxon>Embryophyta</taxon>
        <taxon>Tracheophyta</taxon>
        <taxon>Spermatophyta</taxon>
        <taxon>Magnoliopsida</taxon>
        <taxon>Liliopsida</taxon>
        <taxon>Poales</taxon>
        <taxon>Poaceae</taxon>
        <taxon>PACMAD clade</taxon>
        <taxon>Arundinoideae</taxon>
        <taxon>Arundineae</taxon>
        <taxon>Arundo</taxon>
    </lineage>
</organism>
<feature type="compositionally biased region" description="Basic and acidic residues" evidence="1">
    <location>
        <begin position="15"/>
        <end position="29"/>
    </location>
</feature>
<dbReference type="AlphaFoldDB" id="A0A0A9EEF0"/>
<sequence length="29" mass="3173">MATSAGGGQSRRSRLIRDECCLDSPEGYR</sequence>
<name>A0A0A9EEF0_ARUDO</name>
<evidence type="ECO:0000313" key="2">
    <source>
        <dbReference type="EMBL" id="JAD97398.1"/>
    </source>
</evidence>
<accession>A0A0A9EEF0</accession>
<reference evidence="2" key="2">
    <citation type="journal article" date="2015" name="Data Brief">
        <title>Shoot transcriptome of the giant reed, Arundo donax.</title>
        <authorList>
            <person name="Barrero R.A."/>
            <person name="Guerrero F.D."/>
            <person name="Moolhuijzen P."/>
            <person name="Goolsby J.A."/>
            <person name="Tidwell J."/>
            <person name="Bellgard S.E."/>
            <person name="Bellgard M.I."/>
        </authorList>
    </citation>
    <scope>NUCLEOTIDE SEQUENCE</scope>
    <source>
        <tissue evidence="2">Shoot tissue taken approximately 20 cm above the soil surface</tissue>
    </source>
</reference>
<proteinExistence type="predicted"/>
<dbReference type="EMBL" id="GBRH01200497">
    <property type="protein sequence ID" value="JAD97398.1"/>
    <property type="molecule type" value="Transcribed_RNA"/>
</dbReference>